<dbReference type="OrthoDB" id="3256662at2759"/>
<dbReference type="InParanoid" id="A0A401H5A7"/>
<name>A0A401H5A7_9APHY</name>
<keyword evidence="3" id="KW-1185">Reference proteome</keyword>
<evidence type="ECO:0000313" key="2">
    <source>
        <dbReference type="EMBL" id="GBE89602.1"/>
    </source>
</evidence>
<sequence length="587" mass="67331">MNRPHTFTIITPPHSSARSSEHSPQHPPRRMTELVWTIPERRNRHGRLTTLPYDIYNLILDEFRYQPEQISLKEYKSTLATWALVCRLFHHLVVPKLFKTFVSWRNWRSGETPQLDRWVVEMNRGDAMARALAPHVKHLTFEPCQEVNAPLEPRLAHADLSSWTTALRFFTNVVSIRLSSDTIGDRFFTAVATLPKLQVLHMRNCNFRAPQNSFILPLDKLPALKVLEVSGVGNAFWRYIPAIVSLAATRSLRSLITTEWEIARNFFTLDMDIPLEMLQVPLHPHGIDALSTFLDRTPSITDLELIDYTLKGDRHAAIKDLRQLGNLRVKQSSLPRLEKLKCLTHLLPALWQSRPISSLTVVGGRGLKKIICGQQIPYPLEGNFSGNSALRYLVLSAKLYAAYPLAELKLEKLSLYLSGSATLGDPRFMEGMFSLRKQKTTVRKLQLYFQRGRLSSQWALDLQLQHSSILLYLEKVFPTATCISMIESLHWHRSEGRDEWNPIIPERQSFRTVLRDIVGLRKYYSDRRCSVTDFHGVLTRTFKDDPTVAAVLQRQLREYMPRPLSPIVYGPCTESEADTELAASDSD</sequence>
<dbReference type="EMBL" id="BFAD01000016">
    <property type="protein sequence ID" value="GBE89602.1"/>
    <property type="molecule type" value="Genomic_DNA"/>
</dbReference>
<dbReference type="InterPro" id="IPR032675">
    <property type="entry name" value="LRR_dom_sf"/>
</dbReference>
<accession>A0A401H5A7</accession>
<feature type="region of interest" description="Disordered" evidence="1">
    <location>
        <begin position="1"/>
        <end position="30"/>
    </location>
</feature>
<evidence type="ECO:0000256" key="1">
    <source>
        <dbReference type="SAM" id="MobiDB-lite"/>
    </source>
</evidence>
<dbReference type="GeneID" id="38786519"/>
<dbReference type="RefSeq" id="XP_027620515.1">
    <property type="nucleotide sequence ID" value="XM_027764714.1"/>
</dbReference>
<evidence type="ECO:0000313" key="3">
    <source>
        <dbReference type="Proteomes" id="UP000287166"/>
    </source>
</evidence>
<gene>
    <name evidence="2" type="ORF">SCP_1602650</name>
</gene>
<reference evidence="2 3" key="1">
    <citation type="journal article" date="2018" name="Sci. Rep.">
        <title>Genome sequence of the cauliflower mushroom Sparassis crispa (Hanabiratake) and its association with beneficial usage.</title>
        <authorList>
            <person name="Kiyama R."/>
            <person name="Furutani Y."/>
            <person name="Kawaguchi K."/>
            <person name="Nakanishi T."/>
        </authorList>
    </citation>
    <scope>NUCLEOTIDE SEQUENCE [LARGE SCALE GENOMIC DNA]</scope>
</reference>
<protein>
    <submittedName>
        <fullName evidence="2">Uncharacterized protein</fullName>
    </submittedName>
</protein>
<proteinExistence type="predicted"/>
<dbReference type="AlphaFoldDB" id="A0A401H5A7"/>
<dbReference type="Proteomes" id="UP000287166">
    <property type="component" value="Unassembled WGS sequence"/>
</dbReference>
<comment type="caution">
    <text evidence="2">The sequence shown here is derived from an EMBL/GenBank/DDBJ whole genome shotgun (WGS) entry which is preliminary data.</text>
</comment>
<dbReference type="SUPFAM" id="SSF52047">
    <property type="entry name" value="RNI-like"/>
    <property type="match status" value="1"/>
</dbReference>
<organism evidence="2 3">
    <name type="scientific">Sparassis crispa</name>
    <dbReference type="NCBI Taxonomy" id="139825"/>
    <lineage>
        <taxon>Eukaryota</taxon>
        <taxon>Fungi</taxon>
        <taxon>Dikarya</taxon>
        <taxon>Basidiomycota</taxon>
        <taxon>Agaricomycotina</taxon>
        <taxon>Agaricomycetes</taxon>
        <taxon>Polyporales</taxon>
        <taxon>Sparassidaceae</taxon>
        <taxon>Sparassis</taxon>
    </lineage>
</organism>
<dbReference type="Gene3D" id="3.80.10.10">
    <property type="entry name" value="Ribonuclease Inhibitor"/>
    <property type="match status" value="1"/>
</dbReference>